<accession>A0A8H2VV06</accession>
<gene>
    <name evidence="2" type="ORF">SCLTRI_LOCUS4517</name>
</gene>
<evidence type="ECO:0000313" key="2">
    <source>
        <dbReference type="EMBL" id="CAD6444725.1"/>
    </source>
</evidence>
<keyword evidence="3" id="KW-1185">Reference proteome</keyword>
<comment type="caution">
    <text evidence="2">The sequence shown here is derived from an EMBL/GenBank/DDBJ whole genome shotgun (WGS) entry which is preliminary data.</text>
</comment>
<evidence type="ECO:0000256" key="1">
    <source>
        <dbReference type="SAM" id="MobiDB-lite"/>
    </source>
</evidence>
<dbReference type="OrthoDB" id="4347at2759"/>
<dbReference type="GO" id="GO:0005737">
    <property type="term" value="C:cytoplasm"/>
    <property type="evidence" value="ECO:0007669"/>
    <property type="project" value="TreeGrafter"/>
</dbReference>
<sequence>MSEVTLIPSPSSQALHTPSNPSNPTPTHLILLTCHSIYVSGDPTYPTSWLLAPFQKAGNEHLTFLNHITLASSLLSSDPNALLVISGGSTRKEVCKSEARGYFEVGKERGLWSEEGFEGRIILEEKALDSYGNLLRGLIAFGGGWEMAWEGDGG</sequence>
<protein>
    <submittedName>
        <fullName evidence="2">4869449d-9f57-4ceb-a6d5-d242b3d9eb08</fullName>
    </submittedName>
</protein>
<dbReference type="EMBL" id="CAJHIA010000012">
    <property type="protein sequence ID" value="CAD6444725.1"/>
    <property type="molecule type" value="Genomic_DNA"/>
</dbReference>
<dbReference type="PANTHER" id="PTHR28110:SF1">
    <property type="entry name" value="TRANSMEMBRANE PROTEIN"/>
    <property type="match status" value="1"/>
</dbReference>
<reference evidence="2" key="1">
    <citation type="submission" date="2020-10" db="EMBL/GenBank/DDBJ databases">
        <authorList>
            <person name="Kusch S."/>
        </authorList>
    </citation>
    <scope>NUCLEOTIDE SEQUENCE</scope>
    <source>
        <strain evidence="2">SwB9</strain>
    </source>
</reference>
<dbReference type="AlphaFoldDB" id="A0A8H2VV06"/>
<name>A0A8H2VV06_9HELO</name>
<organism evidence="2 3">
    <name type="scientific">Sclerotinia trifoliorum</name>
    <dbReference type="NCBI Taxonomy" id="28548"/>
    <lineage>
        <taxon>Eukaryota</taxon>
        <taxon>Fungi</taxon>
        <taxon>Dikarya</taxon>
        <taxon>Ascomycota</taxon>
        <taxon>Pezizomycotina</taxon>
        <taxon>Leotiomycetes</taxon>
        <taxon>Helotiales</taxon>
        <taxon>Sclerotiniaceae</taxon>
        <taxon>Sclerotinia</taxon>
    </lineage>
</organism>
<dbReference type="Proteomes" id="UP000624404">
    <property type="component" value="Unassembled WGS sequence"/>
</dbReference>
<evidence type="ECO:0000313" key="3">
    <source>
        <dbReference type="Proteomes" id="UP000624404"/>
    </source>
</evidence>
<dbReference type="PANTHER" id="PTHR28110">
    <property type="entry name" value="TRANSMEMBRANE PROTEIN"/>
    <property type="match status" value="1"/>
</dbReference>
<dbReference type="InterPro" id="IPR055323">
    <property type="entry name" value="C57A10.07/YOR238W"/>
</dbReference>
<proteinExistence type="predicted"/>
<feature type="region of interest" description="Disordered" evidence="1">
    <location>
        <begin position="1"/>
        <end position="22"/>
    </location>
</feature>